<comment type="function">
    <text evidence="8">Toxic component of a toxin-antitoxin (TA) system. An RNase.</text>
</comment>
<dbReference type="GO" id="GO:0016787">
    <property type="term" value="F:hydrolase activity"/>
    <property type="evidence" value="ECO:0007669"/>
    <property type="project" value="UniProtKB-KW"/>
</dbReference>
<reference evidence="10 11" key="1">
    <citation type="submission" date="2015-11" db="EMBL/GenBank/DDBJ databases">
        <title>Ensifer anhuiense sp. nov., an effective nitrogen fixation bacterium with Glycine soja.</title>
        <authorList>
            <person name="Yan H."/>
            <person name="Chen W."/>
        </authorList>
    </citation>
    <scope>NUCLEOTIDE SEQUENCE [LARGE SCALE GENOMIC DNA]</scope>
    <source>
        <strain evidence="10 11">LMG 7837</strain>
    </source>
</reference>
<dbReference type="PANTHER" id="PTHR33653">
    <property type="entry name" value="RIBONUCLEASE VAPC2"/>
    <property type="match status" value="1"/>
</dbReference>
<dbReference type="PANTHER" id="PTHR33653:SF1">
    <property type="entry name" value="RIBONUCLEASE VAPC2"/>
    <property type="match status" value="1"/>
</dbReference>
<dbReference type="Gene3D" id="3.40.50.1010">
    <property type="entry name" value="5'-nuclease"/>
    <property type="match status" value="1"/>
</dbReference>
<dbReference type="InterPro" id="IPR029060">
    <property type="entry name" value="PIN-like_dom_sf"/>
</dbReference>
<accession>A0A178XSB6</accession>
<dbReference type="SUPFAM" id="SSF88723">
    <property type="entry name" value="PIN domain-like"/>
    <property type="match status" value="1"/>
</dbReference>
<evidence type="ECO:0000256" key="6">
    <source>
        <dbReference type="ARBA" id="ARBA00022842"/>
    </source>
</evidence>
<dbReference type="GO" id="GO:0000287">
    <property type="term" value="F:magnesium ion binding"/>
    <property type="evidence" value="ECO:0007669"/>
    <property type="project" value="UniProtKB-UniRule"/>
</dbReference>
<feature type="binding site" evidence="8">
    <location>
        <position position="4"/>
    </location>
    <ligand>
        <name>Mg(2+)</name>
        <dbReference type="ChEBI" id="CHEBI:18420"/>
    </ligand>
</feature>
<dbReference type="InterPro" id="IPR050556">
    <property type="entry name" value="Type_II_TA_system_RNase"/>
</dbReference>
<evidence type="ECO:0000259" key="9">
    <source>
        <dbReference type="Pfam" id="PF01850"/>
    </source>
</evidence>
<dbReference type="EC" id="3.1.-.-" evidence="8"/>
<feature type="binding site" evidence="8">
    <location>
        <position position="99"/>
    </location>
    <ligand>
        <name>Mg(2+)</name>
        <dbReference type="ChEBI" id="CHEBI:18420"/>
    </ligand>
</feature>
<gene>
    <name evidence="8" type="primary">vapC</name>
    <name evidence="10" type="ORF">ATB98_12895</name>
</gene>
<dbReference type="GO" id="GO:0004540">
    <property type="term" value="F:RNA nuclease activity"/>
    <property type="evidence" value="ECO:0007669"/>
    <property type="project" value="InterPro"/>
</dbReference>
<keyword evidence="3 8" id="KW-0540">Nuclease</keyword>
<comment type="similarity">
    <text evidence="7 8">Belongs to the PINc/VapC protein family.</text>
</comment>
<evidence type="ECO:0000256" key="2">
    <source>
        <dbReference type="ARBA" id="ARBA00022649"/>
    </source>
</evidence>
<keyword evidence="11" id="KW-1185">Reference proteome</keyword>
<proteinExistence type="inferred from homology"/>
<feature type="domain" description="PIN" evidence="9">
    <location>
        <begin position="1"/>
        <end position="124"/>
    </location>
</feature>
<sequence>MIIDTSAVVAIAFNEPEAESYEQKVVDASRRFMSAATVLEIAIVIEARLGEAGAAELDLWLHKAGVEIIAVDADQIAAARRAWRSYGKGRHPAGLNYGDCFSYALAKTRNEPLLFKGDDFSRTDIEAA</sequence>
<keyword evidence="5 8" id="KW-0378">Hydrolase</keyword>
<evidence type="ECO:0000256" key="5">
    <source>
        <dbReference type="ARBA" id="ARBA00022801"/>
    </source>
</evidence>
<dbReference type="GO" id="GO:0090729">
    <property type="term" value="F:toxin activity"/>
    <property type="evidence" value="ECO:0007669"/>
    <property type="project" value="UniProtKB-KW"/>
</dbReference>
<dbReference type="InterPro" id="IPR022907">
    <property type="entry name" value="VapC_family"/>
</dbReference>
<dbReference type="AlphaFoldDB" id="A0A178XSB6"/>
<dbReference type="HAMAP" id="MF_00265">
    <property type="entry name" value="VapC_Nob1"/>
    <property type="match status" value="1"/>
</dbReference>
<evidence type="ECO:0000256" key="7">
    <source>
        <dbReference type="ARBA" id="ARBA00038093"/>
    </source>
</evidence>
<evidence type="ECO:0000256" key="3">
    <source>
        <dbReference type="ARBA" id="ARBA00022722"/>
    </source>
</evidence>
<keyword evidence="6 8" id="KW-0460">Magnesium</keyword>
<evidence type="ECO:0000256" key="4">
    <source>
        <dbReference type="ARBA" id="ARBA00022723"/>
    </source>
</evidence>
<dbReference type="CDD" id="cd09871">
    <property type="entry name" value="PIN_MtVapC28-VapC30-like"/>
    <property type="match status" value="1"/>
</dbReference>
<protein>
    <recommendedName>
        <fullName evidence="8">Ribonuclease VapC</fullName>
        <shortName evidence="8">RNase VapC</shortName>
        <ecNumber evidence="8">3.1.-.-</ecNumber>
    </recommendedName>
    <alternativeName>
        <fullName evidence="8">Toxin VapC</fullName>
    </alternativeName>
</protein>
<evidence type="ECO:0000256" key="1">
    <source>
        <dbReference type="ARBA" id="ARBA00001946"/>
    </source>
</evidence>
<dbReference type="OrthoDB" id="32625at2"/>
<evidence type="ECO:0000313" key="11">
    <source>
        <dbReference type="Proteomes" id="UP000078507"/>
    </source>
</evidence>
<keyword evidence="2 8" id="KW-1277">Toxin-antitoxin system</keyword>
<evidence type="ECO:0000256" key="8">
    <source>
        <dbReference type="HAMAP-Rule" id="MF_00265"/>
    </source>
</evidence>
<dbReference type="EMBL" id="LNQB01000094">
    <property type="protein sequence ID" value="OAP38084.1"/>
    <property type="molecule type" value="Genomic_DNA"/>
</dbReference>
<keyword evidence="4 8" id="KW-0479">Metal-binding</keyword>
<dbReference type="InterPro" id="IPR002716">
    <property type="entry name" value="PIN_dom"/>
</dbReference>
<dbReference type="RefSeq" id="WP_066878309.1">
    <property type="nucleotide sequence ID" value="NZ_LNQB01000094.1"/>
</dbReference>
<name>A0A178XSB6_SINSA</name>
<dbReference type="Proteomes" id="UP000078507">
    <property type="component" value="Unassembled WGS sequence"/>
</dbReference>
<keyword evidence="8" id="KW-0800">Toxin</keyword>
<comment type="cofactor">
    <cofactor evidence="1 8">
        <name>Mg(2+)</name>
        <dbReference type="ChEBI" id="CHEBI:18420"/>
    </cofactor>
</comment>
<organism evidence="10 11">
    <name type="scientific">Sinorhizobium saheli</name>
    <dbReference type="NCBI Taxonomy" id="36856"/>
    <lineage>
        <taxon>Bacteria</taxon>
        <taxon>Pseudomonadati</taxon>
        <taxon>Pseudomonadota</taxon>
        <taxon>Alphaproteobacteria</taxon>
        <taxon>Hyphomicrobiales</taxon>
        <taxon>Rhizobiaceae</taxon>
        <taxon>Sinorhizobium/Ensifer group</taxon>
        <taxon>Sinorhizobium</taxon>
    </lineage>
</organism>
<evidence type="ECO:0000313" key="10">
    <source>
        <dbReference type="EMBL" id="OAP38084.1"/>
    </source>
</evidence>
<dbReference type="STRING" id="36856.ATB98_12895"/>
<comment type="caution">
    <text evidence="10">The sequence shown here is derived from an EMBL/GenBank/DDBJ whole genome shotgun (WGS) entry which is preliminary data.</text>
</comment>
<dbReference type="Pfam" id="PF01850">
    <property type="entry name" value="PIN"/>
    <property type="match status" value="1"/>
</dbReference>